<organism evidence="1 2">
    <name type="scientific">Mytilus galloprovincialis</name>
    <name type="common">Mediterranean mussel</name>
    <dbReference type="NCBI Taxonomy" id="29158"/>
    <lineage>
        <taxon>Eukaryota</taxon>
        <taxon>Metazoa</taxon>
        <taxon>Spiralia</taxon>
        <taxon>Lophotrochozoa</taxon>
        <taxon>Mollusca</taxon>
        <taxon>Bivalvia</taxon>
        <taxon>Autobranchia</taxon>
        <taxon>Pteriomorphia</taxon>
        <taxon>Mytilida</taxon>
        <taxon>Mytiloidea</taxon>
        <taxon>Mytilidae</taxon>
        <taxon>Mytilinae</taxon>
        <taxon>Mytilus</taxon>
    </lineage>
</organism>
<keyword evidence="2" id="KW-1185">Reference proteome</keyword>
<name>A0A8B6H5B4_MYTGA</name>
<dbReference type="AlphaFoldDB" id="A0A8B6H5B4"/>
<evidence type="ECO:0000313" key="1">
    <source>
        <dbReference type="EMBL" id="VDI74578.1"/>
    </source>
</evidence>
<evidence type="ECO:0000313" key="2">
    <source>
        <dbReference type="Proteomes" id="UP000596742"/>
    </source>
</evidence>
<feature type="non-terminal residue" evidence="1">
    <location>
        <position position="61"/>
    </location>
</feature>
<sequence length="61" mass="7033">NQLTAGIFVKLTVNANHYVIHIQDNVTQDDVCVAVIRNTQEKEFTKHGEQCNYNISHIMLY</sequence>
<accession>A0A8B6H5B4</accession>
<proteinExistence type="predicted"/>
<protein>
    <submittedName>
        <fullName evidence="1">Uncharacterized protein</fullName>
    </submittedName>
</protein>
<dbReference type="EMBL" id="UYJE01009574">
    <property type="protein sequence ID" value="VDI74578.1"/>
    <property type="molecule type" value="Genomic_DNA"/>
</dbReference>
<reference evidence="1" key="1">
    <citation type="submission" date="2018-11" db="EMBL/GenBank/DDBJ databases">
        <authorList>
            <person name="Alioto T."/>
            <person name="Alioto T."/>
        </authorList>
    </citation>
    <scope>NUCLEOTIDE SEQUENCE</scope>
</reference>
<dbReference type="Proteomes" id="UP000596742">
    <property type="component" value="Unassembled WGS sequence"/>
</dbReference>
<gene>
    <name evidence="1" type="ORF">MGAL_10B067880</name>
</gene>
<comment type="caution">
    <text evidence="1">The sequence shown here is derived from an EMBL/GenBank/DDBJ whole genome shotgun (WGS) entry which is preliminary data.</text>
</comment>